<dbReference type="Gene3D" id="3.40.309.10">
    <property type="entry name" value="Aldehyde Dehydrogenase, Chain A, domain 2"/>
    <property type="match status" value="1"/>
</dbReference>
<evidence type="ECO:0000259" key="8">
    <source>
        <dbReference type="Pfam" id="PF00171"/>
    </source>
</evidence>
<dbReference type="AlphaFoldDB" id="A0A1B0CDI7"/>
<organism evidence="9 10">
    <name type="scientific">Lutzomyia longipalpis</name>
    <name type="common">Sand fly</name>
    <dbReference type="NCBI Taxonomy" id="7200"/>
    <lineage>
        <taxon>Eukaryota</taxon>
        <taxon>Metazoa</taxon>
        <taxon>Ecdysozoa</taxon>
        <taxon>Arthropoda</taxon>
        <taxon>Hexapoda</taxon>
        <taxon>Insecta</taxon>
        <taxon>Pterygota</taxon>
        <taxon>Neoptera</taxon>
        <taxon>Endopterygota</taxon>
        <taxon>Diptera</taxon>
        <taxon>Nematocera</taxon>
        <taxon>Psychodoidea</taxon>
        <taxon>Psychodidae</taxon>
        <taxon>Lutzomyia</taxon>
        <taxon>Lutzomyia</taxon>
    </lineage>
</organism>
<dbReference type="VEuPathDB" id="VectorBase:LLOJ002407"/>
<evidence type="ECO:0000256" key="6">
    <source>
        <dbReference type="PROSITE-ProRule" id="PRU10007"/>
    </source>
</evidence>
<dbReference type="InterPro" id="IPR016163">
    <property type="entry name" value="Ald_DH_C"/>
</dbReference>
<keyword evidence="10" id="KW-1185">Reference proteome</keyword>
<dbReference type="FunFam" id="3.40.309.10:FF:000018">
    <property type="entry name" value="Alpha-aminoadipic semialdehyde dehydrogenase"/>
    <property type="match status" value="1"/>
</dbReference>
<dbReference type="Pfam" id="PF00171">
    <property type="entry name" value="Aldedh"/>
    <property type="match status" value="2"/>
</dbReference>
<dbReference type="PANTHER" id="PTHR43521:SF1">
    <property type="entry name" value="ALPHA-AMINOADIPIC SEMIALDEHYDE DEHYDROGENASE"/>
    <property type="match status" value="1"/>
</dbReference>
<evidence type="ECO:0000313" key="10">
    <source>
        <dbReference type="Proteomes" id="UP000092461"/>
    </source>
</evidence>
<evidence type="ECO:0000313" key="9">
    <source>
        <dbReference type="EnsemblMetazoa" id="LLOJ002407-PA"/>
    </source>
</evidence>
<dbReference type="EnsemblMetazoa" id="LLOJ002407-RA">
    <property type="protein sequence ID" value="LLOJ002407-PA"/>
    <property type="gene ID" value="LLOJ002407"/>
</dbReference>
<dbReference type="CDD" id="cd07130">
    <property type="entry name" value="ALDH_F7_AASADH"/>
    <property type="match status" value="1"/>
</dbReference>
<dbReference type="InterPro" id="IPR015590">
    <property type="entry name" value="Aldehyde_DH_dom"/>
</dbReference>
<proteinExistence type="inferred from homology"/>
<dbReference type="EC" id="1.2.1.3" evidence="5"/>
<evidence type="ECO:0000256" key="5">
    <source>
        <dbReference type="ARBA" id="ARBA00024226"/>
    </source>
</evidence>
<feature type="domain" description="Aldehyde dehydrogenase" evidence="8">
    <location>
        <begin position="175"/>
        <end position="611"/>
    </location>
</feature>
<dbReference type="EMBL" id="AJWK01007893">
    <property type="status" value="NOT_ANNOTATED_CDS"/>
    <property type="molecule type" value="Genomic_DNA"/>
</dbReference>
<keyword evidence="4" id="KW-0520">NAD</keyword>
<dbReference type="EMBL" id="AJWK01007894">
    <property type="status" value="NOT_ANNOTATED_CDS"/>
    <property type="molecule type" value="Genomic_DNA"/>
</dbReference>
<accession>A0A1B0CDI7</accession>
<comment type="subunit">
    <text evidence="2">Homotetramer.</text>
</comment>
<name>A0A1B0CDI7_LUTLO</name>
<dbReference type="SUPFAM" id="SSF53720">
    <property type="entry name" value="ALDH-like"/>
    <property type="match status" value="2"/>
</dbReference>
<dbReference type="Gene3D" id="3.40.605.10">
    <property type="entry name" value="Aldehyde Dehydrogenase, Chain A, domain 1"/>
    <property type="match status" value="2"/>
</dbReference>
<evidence type="ECO:0000256" key="4">
    <source>
        <dbReference type="ARBA" id="ARBA00023027"/>
    </source>
</evidence>
<protein>
    <recommendedName>
        <fullName evidence="5">aldehyde dehydrogenase (NAD(+))</fullName>
        <ecNumber evidence="5">1.2.1.3</ecNumber>
    </recommendedName>
</protein>
<dbReference type="Proteomes" id="UP000092461">
    <property type="component" value="Unassembled WGS sequence"/>
</dbReference>
<dbReference type="InterPro" id="IPR029510">
    <property type="entry name" value="Ald_DH_CS_GLU"/>
</dbReference>
<dbReference type="PANTHER" id="PTHR43521">
    <property type="entry name" value="ALPHA-AMINOADIPIC SEMIALDEHYDE DEHYDROGENASE"/>
    <property type="match status" value="1"/>
</dbReference>
<evidence type="ECO:0000256" key="7">
    <source>
        <dbReference type="RuleBase" id="RU003345"/>
    </source>
</evidence>
<dbReference type="VEuPathDB" id="VectorBase:LLONM1_010807"/>
<dbReference type="VEuPathDB" id="VectorBase:LLONM1_009201"/>
<dbReference type="EMBL" id="AJWK01007895">
    <property type="status" value="NOT_ANNOTATED_CDS"/>
    <property type="molecule type" value="Genomic_DNA"/>
</dbReference>
<reference evidence="9" key="1">
    <citation type="submission" date="2020-05" db="UniProtKB">
        <authorList>
            <consortium name="EnsemblMetazoa"/>
        </authorList>
    </citation>
    <scope>IDENTIFICATION</scope>
    <source>
        <strain evidence="9">Jacobina</strain>
    </source>
</reference>
<dbReference type="InterPro" id="IPR044638">
    <property type="entry name" value="ALDH7A1-like"/>
</dbReference>
<evidence type="ECO:0000256" key="1">
    <source>
        <dbReference type="ARBA" id="ARBA00009986"/>
    </source>
</evidence>
<comment type="similarity">
    <text evidence="1 7">Belongs to the aldehyde dehydrogenase family.</text>
</comment>
<feature type="active site" evidence="6">
    <location>
        <position position="384"/>
    </location>
</feature>
<dbReference type="InterPro" id="IPR016161">
    <property type="entry name" value="Ald_DH/histidinol_DH"/>
</dbReference>
<feature type="domain" description="Aldehyde dehydrogenase" evidence="8">
    <location>
        <begin position="59"/>
        <end position="166"/>
    </location>
</feature>
<keyword evidence="3 7" id="KW-0560">Oxidoreductase</keyword>
<evidence type="ECO:0000256" key="3">
    <source>
        <dbReference type="ARBA" id="ARBA00023002"/>
    </source>
</evidence>
<dbReference type="GO" id="GO:0004029">
    <property type="term" value="F:aldehyde dehydrogenase (NAD+) activity"/>
    <property type="evidence" value="ECO:0007669"/>
    <property type="project" value="UniProtKB-EC"/>
</dbReference>
<sequence length="629" mass="68629">MSLLVSRTLLANVKRFNFVRTMSSTGYLVDDPKFTFLRDLGLERVNAGVYSGSWTGSGPVIKSVDPATGQVIAEVKTGTVEEMRKCIQTADEVYKEWSSLPAPFRGEIVRQIGDELRKFREPLGKLVSLEMGKIQGEGIGEVQEIIDICDYAVGLSRMFAGQELGIHDHEGLSFEEMRKCIQTADEVYKEWSSLPAPFRGEIVRQIGDELRKFREPLGKLVSLEMGKIQGEGIGEVQEIIDICDYAVGLSRMFAGQVLPSERNQHVILEKWRPLGCVGIISAFNFPCAVYGWNAAIALAVGNSVLWKGAPSTSLVAIATARIVADVFKRNNLPPVATLCQGGADVGDVLVKDPRVKLVSFTGSSAVGQKVGVEVQRRFGKLLLELGGNNALVVNDDANFGMALDAAFFGCIGTAGQRCTTTRRLILHEKIYDEFLAKLKARYEGLTKRVGHPLDEKTLYGPLHNQQAVDNYLNTVEAAKKAGATILVGGKRMDRPGFFVEPTIITNIPHDSPVVKTETFAPIVYVLKAKDLDQAIEWNNEVDQGLSSALFTRDVGKIFQWIGNHGSDCGLVNINTSPSGAEIGGAFGGEKHTGGGRESGSDAWKQYCKRSTITLNYSSEMPLAQGIVFE</sequence>
<dbReference type="InterPro" id="IPR016162">
    <property type="entry name" value="Ald_DH_N"/>
</dbReference>
<evidence type="ECO:0000256" key="2">
    <source>
        <dbReference type="ARBA" id="ARBA00011881"/>
    </source>
</evidence>
<dbReference type="PROSITE" id="PS00687">
    <property type="entry name" value="ALDEHYDE_DEHYDR_GLU"/>
    <property type="match status" value="1"/>
</dbReference>